<reference evidence="2" key="1">
    <citation type="journal article" date="2019" name="Science">
        <title>Mutation of a bHLH transcription factor allowed almond domestication.</title>
        <authorList>
            <person name="Sanchez-Perez R."/>
            <person name="Pavan S."/>
            <person name="Mazzeo R."/>
            <person name="Moldovan C."/>
            <person name="Aiese Cigliano R."/>
            <person name="Del Cueto J."/>
            <person name="Ricciardi F."/>
            <person name="Lotti C."/>
            <person name="Ricciardi L."/>
            <person name="Dicenta F."/>
            <person name="Lopez-Marques R.L."/>
            <person name="Lindberg Moller B."/>
        </authorList>
    </citation>
    <scope>NUCLEOTIDE SEQUENCE</scope>
</reference>
<dbReference type="EMBL" id="AP019302">
    <property type="protein sequence ID" value="BBH05680.1"/>
    <property type="molecule type" value="Genomic_DNA"/>
</dbReference>
<evidence type="ECO:0000256" key="1">
    <source>
        <dbReference type="SAM" id="MobiDB-lite"/>
    </source>
</evidence>
<accession>A0A4Y1RN71</accession>
<sequence length="76" mass="8520">SSESTRFSSSNFSFVSPPNRSSKTPEVRSTRSRDLRRAVEVRGIHHRAIHSFRASKWKNFGIGQNTGETAEISAEV</sequence>
<feature type="non-terminal residue" evidence="2">
    <location>
        <position position="1"/>
    </location>
</feature>
<dbReference type="AlphaFoldDB" id="A0A4Y1RN71"/>
<proteinExistence type="predicted"/>
<feature type="compositionally biased region" description="Low complexity" evidence="1">
    <location>
        <begin position="1"/>
        <end position="22"/>
    </location>
</feature>
<feature type="compositionally biased region" description="Basic and acidic residues" evidence="1">
    <location>
        <begin position="23"/>
        <end position="34"/>
    </location>
</feature>
<protein>
    <submittedName>
        <fullName evidence="2">Uncharacterized protein</fullName>
    </submittedName>
</protein>
<organism evidence="2">
    <name type="scientific">Prunus dulcis</name>
    <name type="common">Almond</name>
    <name type="synonym">Amygdalus dulcis</name>
    <dbReference type="NCBI Taxonomy" id="3755"/>
    <lineage>
        <taxon>Eukaryota</taxon>
        <taxon>Viridiplantae</taxon>
        <taxon>Streptophyta</taxon>
        <taxon>Embryophyta</taxon>
        <taxon>Tracheophyta</taxon>
        <taxon>Spermatophyta</taxon>
        <taxon>Magnoliopsida</taxon>
        <taxon>eudicotyledons</taxon>
        <taxon>Gunneridae</taxon>
        <taxon>Pentapetalae</taxon>
        <taxon>rosids</taxon>
        <taxon>fabids</taxon>
        <taxon>Rosales</taxon>
        <taxon>Rosaceae</taxon>
        <taxon>Amygdaloideae</taxon>
        <taxon>Amygdaleae</taxon>
        <taxon>Prunus</taxon>
    </lineage>
</organism>
<feature type="region of interest" description="Disordered" evidence="1">
    <location>
        <begin position="1"/>
        <end position="34"/>
    </location>
</feature>
<gene>
    <name evidence="2" type="ORF">Prudu_017141</name>
</gene>
<evidence type="ECO:0000313" key="2">
    <source>
        <dbReference type="EMBL" id="BBH05680.1"/>
    </source>
</evidence>
<name>A0A4Y1RN71_PRUDU</name>